<name>K5XWJ1_AGABU</name>
<dbReference type="OrthoDB" id="207120at2759"/>
<dbReference type="STRING" id="597362.K5XWJ1"/>
<protein>
    <recommendedName>
        <fullName evidence="2">BBC1/AIM3 cysteine proteinase-fold domain-containing protein</fullName>
    </recommendedName>
</protein>
<proteinExistence type="predicted"/>
<dbReference type="Pfam" id="PF25459">
    <property type="entry name" value="AIM3_BBC1_C"/>
    <property type="match status" value="1"/>
</dbReference>
<feature type="compositionally biased region" description="Basic and acidic residues" evidence="1">
    <location>
        <begin position="84"/>
        <end position="94"/>
    </location>
</feature>
<dbReference type="AlphaFoldDB" id="K5XWJ1"/>
<evidence type="ECO:0000313" key="4">
    <source>
        <dbReference type="Proteomes" id="UP000008493"/>
    </source>
</evidence>
<evidence type="ECO:0000259" key="2">
    <source>
        <dbReference type="Pfam" id="PF25459"/>
    </source>
</evidence>
<organism evidence="3 4">
    <name type="scientific">Agaricus bisporus var. burnettii (strain JB137-S8 / ATCC MYA-4627 / FGSC 10392)</name>
    <name type="common">White button mushroom</name>
    <dbReference type="NCBI Taxonomy" id="597362"/>
    <lineage>
        <taxon>Eukaryota</taxon>
        <taxon>Fungi</taxon>
        <taxon>Dikarya</taxon>
        <taxon>Basidiomycota</taxon>
        <taxon>Agaricomycotina</taxon>
        <taxon>Agaricomycetes</taxon>
        <taxon>Agaricomycetidae</taxon>
        <taxon>Agaricales</taxon>
        <taxon>Agaricineae</taxon>
        <taxon>Agaricaceae</taxon>
        <taxon>Agaricus</taxon>
    </lineage>
</organism>
<sequence length="301" mass="32527">MVDEPQSISEESFNREEEEVPPPPPPRPTRRTSTHPPPVRAAPSAPASMAMEEGVGSHDQWELPAIPTSSLGAELSASWSEAMVDDHQQQEGHPQRLQSHSQSAPLPIPPPAAVTPVPPATAARSLEALHLESDELMAIWGRVGVQICEVATTMYDHSKKTLIGDGTYRGFVNAVLSEVPNASKPNSKQMPFGYLVYVQNGGQVQRRVSEILPGDVMEIVDAKFKGHKGLGTYTQHVGVGVEGGEGGGPVLGVVSEFEHKKSKVRVFQANQHVGQQTVEAVTYRLEDLKSGLVKVYRVLEG</sequence>
<dbReference type="HOGENOM" id="CLU_080462_0_0_1"/>
<dbReference type="GeneID" id="18831207"/>
<evidence type="ECO:0000256" key="1">
    <source>
        <dbReference type="SAM" id="MobiDB-lite"/>
    </source>
</evidence>
<dbReference type="OMA" id="ASWSEAM"/>
<reference evidence="4" key="1">
    <citation type="journal article" date="2012" name="Proc. Natl. Acad. Sci. U.S.A.">
        <title>Genome sequence of the button mushroom Agaricus bisporus reveals mechanisms governing adaptation to a humic-rich ecological niche.</title>
        <authorList>
            <person name="Morin E."/>
            <person name="Kohler A."/>
            <person name="Baker A.R."/>
            <person name="Foulongne-Oriol M."/>
            <person name="Lombard V."/>
            <person name="Nagy L.G."/>
            <person name="Ohm R.A."/>
            <person name="Patyshakuliyeva A."/>
            <person name="Brun A."/>
            <person name="Aerts A.L."/>
            <person name="Bailey A.M."/>
            <person name="Billette C."/>
            <person name="Coutinho P.M."/>
            <person name="Deakin G."/>
            <person name="Doddapaneni H."/>
            <person name="Floudas D."/>
            <person name="Grimwood J."/>
            <person name="Hilden K."/>
            <person name="Kuees U."/>
            <person name="LaButti K.M."/>
            <person name="Lapidus A."/>
            <person name="Lindquist E.A."/>
            <person name="Lucas S.M."/>
            <person name="Murat C."/>
            <person name="Riley R.W."/>
            <person name="Salamov A.A."/>
            <person name="Schmutz J."/>
            <person name="Subramanian V."/>
            <person name="Woesten H.A.B."/>
            <person name="Xu J."/>
            <person name="Eastwood D.C."/>
            <person name="Foster G.D."/>
            <person name="Sonnenberg A.S."/>
            <person name="Cullen D."/>
            <person name="de Vries R.P."/>
            <person name="Lundell T."/>
            <person name="Hibbett D.S."/>
            <person name="Henrissat B."/>
            <person name="Burton K.S."/>
            <person name="Kerrigan R.W."/>
            <person name="Challen M.P."/>
            <person name="Grigoriev I.V."/>
            <person name="Martin F."/>
        </authorList>
    </citation>
    <scope>NUCLEOTIDE SEQUENCE [LARGE SCALE GENOMIC DNA]</scope>
    <source>
        <strain evidence="4">JB137-S8 / ATCC MYA-4627 / FGSC 10392</strain>
    </source>
</reference>
<feature type="region of interest" description="Disordered" evidence="1">
    <location>
        <begin position="83"/>
        <end position="118"/>
    </location>
</feature>
<evidence type="ECO:0000313" key="3">
    <source>
        <dbReference type="EMBL" id="EKM79575.1"/>
    </source>
</evidence>
<dbReference type="InParanoid" id="K5XWJ1"/>
<dbReference type="eggNOG" id="ENOG502QQMM">
    <property type="taxonomic scope" value="Eukaryota"/>
</dbReference>
<accession>K5XWJ1</accession>
<feature type="domain" description="BBC1/AIM3 cysteine proteinase-fold" evidence="2">
    <location>
        <begin position="130"/>
        <end position="300"/>
    </location>
</feature>
<dbReference type="RefSeq" id="XP_007329810.1">
    <property type="nucleotide sequence ID" value="XM_007329748.1"/>
</dbReference>
<feature type="compositionally biased region" description="Pro residues" evidence="1">
    <location>
        <begin position="106"/>
        <end position="118"/>
    </location>
</feature>
<feature type="compositionally biased region" description="Low complexity" evidence="1">
    <location>
        <begin position="41"/>
        <end position="51"/>
    </location>
</feature>
<dbReference type="EMBL" id="JH971390">
    <property type="protein sequence ID" value="EKM79575.1"/>
    <property type="molecule type" value="Genomic_DNA"/>
</dbReference>
<dbReference type="InterPro" id="IPR057402">
    <property type="entry name" value="AIM3_BBC1_C"/>
</dbReference>
<dbReference type="KEGG" id="abp:AGABI1DRAFT74681"/>
<feature type="region of interest" description="Disordered" evidence="1">
    <location>
        <begin position="1"/>
        <end position="58"/>
    </location>
</feature>
<keyword evidence="4" id="KW-1185">Reference proteome</keyword>
<gene>
    <name evidence="3" type="ORF">AGABI1DRAFT_74681</name>
</gene>
<dbReference type="Proteomes" id="UP000008493">
    <property type="component" value="Unassembled WGS sequence"/>
</dbReference>